<keyword evidence="2" id="KW-0560">Oxidoreductase</keyword>
<protein>
    <submittedName>
        <fullName evidence="3">Enoyl-ACP reductase-like protein</fullName>
    </submittedName>
</protein>
<keyword evidence="4" id="KW-1185">Reference proteome</keyword>
<dbReference type="Gene3D" id="3.40.50.720">
    <property type="entry name" value="NAD(P)-binding Rossmann-like Domain"/>
    <property type="match status" value="1"/>
</dbReference>
<reference evidence="3 4" key="1">
    <citation type="submission" date="2019-03" db="EMBL/GenBank/DDBJ databases">
        <title>Genomic Encyclopedia of Type Strains, Phase IV (KMG-IV): sequencing the most valuable type-strain genomes for metagenomic binning, comparative biology and taxonomic classification.</title>
        <authorList>
            <person name="Goeker M."/>
        </authorList>
    </citation>
    <scope>NUCLEOTIDE SEQUENCE [LARGE SCALE GENOMIC DNA]</scope>
    <source>
        <strain evidence="3 4">DSM 11603</strain>
    </source>
</reference>
<accession>A0A4V3DL15</accession>
<dbReference type="SUPFAM" id="SSF51735">
    <property type="entry name" value="NAD(P)-binding Rossmann-fold domains"/>
    <property type="match status" value="1"/>
</dbReference>
<proteinExistence type="inferred from homology"/>
<dbReference type="InterPro" id="IPR002347">
    <property type="entry name" value="SDR_fam"/>
</dbReference>
<evidence type="ECO:0000313" key="3">
    <source>
        <dbReference type="EMBL" id="TDR37333.1"/>
    </source>
</evidence>
<dbReference type="AlphaFoldDB" id="A0A4V3DL15"/>
<evidence type="ECO:0000256" key="2">
    <source>
        <dbReference type="ARBA" id="ARBA00023002"/>
    </source>
</evidence>
<dbReference type="PANTHER" id="PTHR43943:SF17">
    <property type="entry name" value="3-PHENYLPROPIONATE-DIHYDRODIOL_CINNAMIC ACID-DIHYDRODIOL DEHYDROGENASE"/>
    <property type="match status" value="1"/>
</dbReference>
<organism evidence="3 4">
    <name type="scientific">Aquamicrobium defluvii</name>
    <dbReference type="NCBI Taxonomy" id="69279"/>
    <lineage>
        <taxon>Bacteria</taxon>
        <taxon>Pseudomonadati</taxon>
        <taxon>Pseudomonadota</taxon>
        <taxon>Alphaproteobacteria</taxon>
        <taxon>Hyphomicrobiales</taxon>
        <taxon>Phyllobacteriaceae</taxon>
        <taxon>Aquamicrobium</taxon>
    </lineage>
</organism>
<dbReference type="InterPro" id="IPR036291">
    <property type="entry name" value="NAD(P)-bd_dom_sf"/>
</dbReference>
<dbReference type="Proteomes" id="UP000294958">
    <property type="component" value="Unassembled WGS sequence"/>
</dbReference>
<comment type="similarity">
    <text evidence="1">Belongs to the short-chain dehydrogenases/reductases (SDR) family.</text>
</comment>
<evidence type="ECO:0000256" key="1">
    <source>
        <dbReference type="ARBA" id="ARBA00006484"/>
    </source>
</evidence>
<sequence length="82" mass="9122">MRRWNGAFQRARQRHRAGLIATDFAKALIEEPERRARVEARMPLRRIGRPEEIAGVALFLASDLSSYVTGQVLVADGGVMAS</sequence>
<dbReference type="EMBL" id="SNZF01000003">
    <property type="protein sequence ID" value="TDR37333.1"/>
    <property type="molecule type" value="Genomic_DNA"/>
</dbReference>
<dbReference type="GO" id="GO:0016491">
    <property type="term" value="F:oxidoreductase activity"/>
    <property type="evidence" value="ECO:0007669"/>
    <property type="project" value="UniProtKB-KW"/>
</dbReference>
<comment type="caution">
    <text evidence="3">The sequence shown here is derived from an EMBL/GenBank/DDBJ whole genome shotgun (WGS) entry which is preliminary data.</text>
</comment>
<name>A0A4V3DL15_9HYPH</name>
<dbReference type="PANTHER" id="PTHR43943">
    <property type="entry name" value="DEHYDROGENASE/REDUCTASE (SDR FAMILY) MEMBER 4"/>
    <property type="match status" value="1"/>
</dbReference>
<dbReference type="Pfam" id="PF13561">
    <property type="entry name" value="adh_short_C2"/>
    <property type="match status" value="1"/>
</dbReference>
<evidence type="ECO:0000313" key="4">
    <source>
        <dbReference type="Proteomes" id="UP000294958"/>
    </source>
</evidence>
<gene>
    <name evidence="3" type="ORF">DES43_103263</name>
</gene>